<feature type="transmembrane region" description="Helical" evidence="6">
    <location>
        <begin position="317"/>
        <end position="341"/>
    </location>
</feature>
<sequence length="565" mass="59374">MAKPTPAADPSRLPATQGQGSSGRFLAAAVILVPLGAAVLGQLRHFRALPSEMQALLSAFVVLQLVAALFTPHPIISLALAGLRAAVLVSWIVYGYQRASTLQLKWLAGALAGVVAAAAALAAYLRLQAGPGDPLPRALEFLYISSNGMSVLGMLLVFLAALQGSWHWTARMLLGLVGTTSLVLGMGKTAWVACALGLAAAYWPRLPAWLRGSSVAAALAGLLAVAALPQLQNTLRTWLPPVRQALSGRDTVWADAARTAQAHPLGGTGPYQYGAWAAPNDPCATLTTLESVSSACPAWLNSFGQPWRIAHNAALHAFAETGTVGGAGWLLLFGAAVFGAWKSRWPLARAVVAGSVGLNTLDNVTLLPSPGYAEIFFVIVGASWGLYAQREKAAKAPDAGQAADNLNRTKTLGQVTALSAAVAVGTLAVPWVLMTPPGLPGRVEVQHFITPPHYEPGEVYALYAQLHWPAQQKQSTRKPYLVIEQCTRLNICSRIGGASFADAAEMVSAGQVGAEAGGYELKEWVYARVTSTPEQTVRLRASVFVPGTGLPLAELATWEVSAVER</sequence>
<reference evidence="9" key="1">
    <citation type="journal article" date="2019" name="Int. J. Syst. Evol. Microbiol.">
        <title>The Global Catalogue of Microorganisms (GCM) 10K type strain sequencing project: providing services to taxonomists for standard genome sequencing and annotation.</title>
        <authorList>
            <consortium name="The Broad Institute Genomics Platform"/>
            <consortium name="The Broad Institute Genome Sequencing Center for Infectious Disease"/>
            <person name="Wu L."/>
            <person name="Ma J."/>
        </authorList>
    </citation>
    <scope>NUCLEOTIDE SEQUENCE [LARGE SCALE GENOMIC DNA]</scope>
    <source>
        <strain evidence="9">CGMCC 1.15772</strain>
    </source>
</reference>
<accession>A0ABW1YF58</accession>
<keyword evidence="2 6" id="KW-0812">Transmembrane</keyword>
<feature type="transmembrane region" description="Helical" evidence="6">
    <location>
        <begin position="174"/>
        <end position="203"/>
    </location>
</feature>
<feature type="transmembrane region" description="Helical" evidence="6">
    <location>
        <begin position="76"/>
        <end position="94"/>
    </location>
</feature>
<organism evidence="8 9">
    <name type="scientific">Deinococcus lacus</name>
    <dbReference type="NCBI Taxonomy" id="392561"/>
    <lineage>
        <taxon>Bacteria</taxon>
        <taxon>Thermotogati</taxon>
        <taxon>Deinococcota</taxon>
        <taxon>Deinococci</taxon>
        <taxon>Deinococcales</taxon>
        <taxon>Deinococcaceae</taxon>
        <taxon>Deinococcus</taxon>
    </lineage>
</organism>
<dbReference type="GO" id="GO:0016874">
    <property type="term" value="F:ligase activity"/>
    <property type="evidence" value="ECO:0007669"/>
    <property type="project" value="UniProtKB-KW"/>
</dbReference>
<dbReference type="PANTHER" id="PTHR37422">
    <property type="entry name" value="TEICHURONIC ACID BIOSYNTHESIS PROTEIN TUAE"/>
    <property type="match status" value="1"/>
</dbReference>
<evidence type="ECO:0000256" key="4">
    <source>
        <dbReference type="ARBA" id="ARBA00023136"/>
    </source>
</evidence>
<dbReference type="PANTHER" id="PTHR37422:SF13">
    <property type="entry name" value="LIPOPOLYSACCHARIDE BIOSYNTHESIS PROTEIN PA4999-RELATED"/>
    <property type="match status" value="1"/>
</dbReference>
<feature type="transmembrane region" description="Helical" evidence="6">
    <location>
        <begin position="371"/>
        <end position="388"/>
    </location>
</feature>
<keyword evidence="8" id="KW-0436">Ligase</keyword>
<evidence type="ECO:0000256" key="2">
    <source>
        <dbReference type="ARBA" id="ARBA00022692"/>
    </source>
</evidence>
<feature type="transmembrane region" description="Helical" evidence="6">
    <location>
        <begin position="106"/>
        <end position="129"/>
    </location>
</feature>
<keyword evidence="3 6" id="KW-1133">Transmembrane helix</keyword>
<keyword evidence="4 6" id="KW-0472">Membrane</keyword>
<dbReference type="Proteomes" id="UP001596297">
    <property type="component" value="Unassembled WGS sequence"/>
</dbReference>
<evidence type="ECO:0000256" key="1">
    <source>
        <dbReference type="ARBA" id="ARBA00004141"/>
    </source>
</evidence>
<comment type="subcellular location">
    <subcellularLocation>
        <location evidence="1">Membrane</location>
        <topology evidence="1">Multi-pass membrane protein</topology>
    </subcellularLocation>
</comment>
<comment type="caution">
    <text evidence="8">The sequence shown here is derived from an EMBL/GenBank/DDBJ whole genome shotgun (WGS) entry which is preliminary data.</text>
</comment>
<dbReference type="InterPro" id="IPR007016">
    <property type="entry name" value="O-antigen_ligase-rel_domated"/>
</dbReference>
<feature type="transmembrane region" description="Helical" evidence="6">
    <location>
        <begin position="23"/>
        <end position="41"/>
    </location>
</feature>
<dbReference type="EMBL" id="JBHSWD010000003">
    <property type="protein sequence ID" value="MFC6592965.1"/>
    <property type="molecule type" value="Genomic_DNA"/>
</dbReference>
<feature type="domain" description="O-antigen ligase-related" evidence="7">
    <location>
        <begin position="176"/>
        <end position="330"/>
    </location>
</feature>
<gene>
    <name evidence="8" type="ORF">ACFP81_13785</name>
</gene>
<evidence type="ECO:0000256" key="6">
    <source>
        <dbReference type="SAM" id="Phobius"/>
    </source>
</evidence>
<evidence type="ECO:0000313" key="9">
    <source>
        <dbReference type="Proteomes" id="UP001596297"/>
    </source>
</evidence>
<feature type="transmembrane region" description="Helical" evidence="6">
    <location>
        <begin position="141"/>
        <end position="162"/>
    </location>
</feature>
<name>A0ABW1YF58_9DEIO</name>
<evidence type="ECO:0000313" key="8">
    <source>
        <dbReference type="EMBL" id="MFC6592965.1"/>
    </source>
</evidence>
<evidence type="ECO:0000259" key="7">
    <source>
        <dbReference type="Pfam" id="PF04932"/>
    </source>
</evidence>
<feature type="transmembrane region" description="Helical" evidence="6">
    <location>
        <begin position="415"/>
        <end position="434"/>
    </location>
</feature>
<feature type="transmembrane region" description="Helical" evidence="6">
    <location>
        <begin position="209"/>
        <end position="228"/>
    </location>
</feature>
<dbReference type="Pfam" id="PF04932">
    <property type="entry name" value="Wzy_C"/>
    <property type="match status" value="1"/>
</dbReference>
<keyword evidence="9" id="KW-1185">Reference proteome</keyword>
<feature type="region of interest" description="Disordered" evidence="5">
    <location>
        <begin position="1"/>
        <end position="20"/>
    </location>
</feature>
<proteinExistence type="predicted"/>
<evidence type="ECO:0000256" key="5">
    <source>
        <dbReference type="SAM" id="MobiDB-lite"/>
    </source>
</evidence>
<dbReference type="RefSeq" id="WP_380084081.1">
    <property type="nucleotide sequence ID" value="NZ_JBHSWD010000003.1"/>
</dbReference>
<protein>
    <submittedName>
        <fullName evidence="8">O-antigen ligase family protein</fullName>
    </submittedName>
</protein>
<evidence type="ECO:0000256" key="3">
    <source>
        <dbReference type="ARBA" id="ARBA00022989"/>
    </source>
</evidence>
<dbReference type="InterPro" id="IPR051533">
    <property type="entry name" value="WaaL-like"/>
</dbReference>